<evidence type="ECO:0000313" key="7">
    <source>
        <dbReference type="EMBL" id="RID65628.1"/>
    </source>
</evidence>
<feature type="coiled-coil region" evidence="4">
    <location>
        <begin position="540"/>
        <end position="600"/>
    </location>
</feature>
<dbReference type="EMBL" id="CM010631">
    <property type="protein sequence ID" value="RID65628.1"/>
    <property type="molecule type" value="Genomic_DNA"/>
</dbReference>
<dbReference type="Pfam" id="PF09331">
    <property type="entry name" value="DUF1985"/>
    <property type="match status" value="1"/>
</dbReference>
<dbReference type="InterPro" id="IPR003653">
    <property type="entry name" value="Peptidase_C48_C"/>
</dbReference>
<dbReference type="PANTHER" id="PTHR48449:SF1">
    <property type="entry name" value="DUF1985 DOMAIN-CONTAINING PROTEIN"/>
    <property type="match status" value="1"/>
</dbReference>
<proteinExistence type="inferred from homology"/>
<dbReference type="GO" id="GO:0006508">
    <property type="term" value="P:proteolysis"/>
    <property type="evidence" value="ECO:0007669"/>
    <property type="project" value="UniProtKB-KW"/>
</dbReference>
<reference evidence="7 8" key="1">
    <citation type="submission" date="2018-06" db="EMBL/GenBank/DDBJ databases">
        <title>WGS assembly of Brassica rapa FPsc.</title>
        <authorList>
            <person name="Bowman J."/>
            <person name="Kohchi T."/>
            <person name="Yamato K."/>
            <person name="Jenkins J."/>
            <person name="Shu S."/>
            <person name="Ishizaki K."/>
            <person name="Yamaoka S."/>
            <person name="Nishihama R."/>
            <person name="Nakamura Y."/>
            <person name="Berger F."/>
            <person name="Adam C."/>
            <person name="Aki S."/>
            <person name="Althoff F."/>
            <person name="Araki T."/>
            <person name="Arteaga-Vazquez M."/>
            <person name="Balasubrmanian S."/>
            <person name="Bauer D."/>
            <person name="Boehm C."/>
            <person name="Briginshaw L."/>
            <person name="Caballero-Perez J."/>
            <person name="Catarino B."/>
            <person name="Chen F."/>
            <person name="Chiyoda S."/>
            <person name="Chovatia M."/>
            <person name="Davies K."/>
            <person name="Delmans M."/>
            <person name="Demura T."/>
            <person name="Dierschke T."/>
            <person name="Dolan L."/>
            <person name="Dorantes-Acosta A."/>
            <person name="Eklund D."/>
            <person name="Florent S."/>
            <person name="Flores-Sandoval E."/>
            <person name="Fujiyama A."/>
            <person name="Fukuzawa H."/>
            <person name="Galik B."/>
            <person name="Grimanelli D."/>
            <person name="Grimwood J."/>
            <person name="Grossniklaus U."/>
            <person name="Hamada T."/>
            <person name="Haseloff J."/>
            <person name="Hetherington A."/>
            <person name="Higo A."/>
            <person name="Hirakawa Y."/>
            <person name="Hundley H."/>
            <person name="Ikeda Y."/>
            <person name="Inoue K."/>
            <person name="Inoue S."/>
            <person name="Ishida S."/>
            <person name="Jia Q."/>
            <person name="Kakita M."/>
            <person name="Kanazawa T."/>
            <person name="Kawai Y."/>
            <person name="Kawashima T."/>
            <person name="Kennedy M."/>
            <person name="Kinose K."/>
            <person name="Kinoshita T."/>
            <person name="Kohara Y."/>
            <person name="Koide E."/>
            <person name="Komatsu K."/>
            <person name="Kopischke S."/>
            <person name="Kubo M."/>
            <person name="Kyozuka J."/>
            <person name="Lagercrantz U."/>
            <person name="Lin S."/>
            <person name="Lindquist E."/>
            <person name="Lipzen A."/>
            <person name="Lu C."/>
            <person name="Luna E."/>
            <person name="Martienssen R."/>
            <person name="Minamino N."/>
            <person name="Mizutani M."/>
            <person name="Mizutani M."/>
            <person name="Mochizuki N."/>
            <person name="Monte I."/>
            <person name="Mosher R."/>
            <person name="Nagasaki H."/>
            <person name="Nakagami H."/>
            <person name="Naramoto S."/>
            <person name="Nishitani K."/>
            <person name="Ohtani M."/>
            <person name="Okamoto T."/>
            <person name="Okumura M."/>
            <person name="Phillips J."/>
            <person name="Pollak B."/>
            <person name="Reinders A."/>
            <person name="Roevekamp M."/>
            <person name="Sano R."/>
            <person name="Sawa S."/>
            <person name="Schmid M."/>
            <person name="Shirakawa M."/>
            <person name="Solano R."/>
            <person name="Spunde A."/>
            <person name="Suetsugu N."/>
            <person name="Sugano S."/>
            <person name="Sugiyama A."/>
            <person name="Sun R."/>
            <person name="Suzuki Y."/>
            <person name="Takenaka M."/>
            <person name="Takezawa D."/>
            <person name="Tomogane H."/>
            <person name="Tsuzuki M."/>
            <person name="Ueda T."/>
            <person name="Umeda M."/>
            <person name="Ward J."/>
            <person name="Watanabe Y."/>
            <person name="Yazaki K."/>
            <person name="Yokoyama R."/>
            <person name="Yoshitake Y."/>
            <person name="Yotsui I."/>
            <person name="Zachgo S."/>
            <person name="Schmutz J."/>
        </authorList>
    </citation>
    <scope>NUCLEOTIDE SEQUENCE [LARGE SCALE GENOMIC DNA]</scope>
    <source>
        <strain evidence="8">cv. B-3</strain>
    </source>
</reference>
<evidence type="ECO:0000256" key="1">
    <source>
        <dbReference type="ARBA" id="ARBA00005234"/>
    </source>
</evidence>
<keyword evidence="3" id="KW-0378">Hydrolase</keyword>
<dbReference type="PROSITE" id="PS50600">
    <property type="entry name" value="ULP_PROTEASE"/>
    <property type="match status" value="1"/>
</dbReference>
<evidence type="ECO:0000256" key="5">
    <source>
        <dbReference type="SAM" id="MobiDB-lite"/>
    </source>
</evidence>
<organism evidence="7 8">
    <name type="scientific">Brassica campestris</name>
    <name type="common">Field mustard</name>
    <dbReference type="NCBI Taxonomy" id="3711"/>
    <lineage>
        <taxon>Eukaryota</taxon>
        <taxon>Viridiplantae</taxon>
        <taxon>Streptophyta</taxon>
        <taxon>Embryophyta</taxon>
        <taxon>Tracheophyta</taxon>
        <taxon>Spermatophyta</taxon>
        <taxon>Magnoliopsida</taxon>
        <taxon>eudicotyledons</taxon>
        <taxon>Gunneridae</taxon>
        <taxon>Pentapetalae</taxon>
        <taxon>rosids</taxon>
        <taxon>malvids</taxon>
        <taxon>Brassicales</taxon>
        <taxon>Brassicaceae</taxon>
        <taxon>Brassiceae</taxon>
        <taxon>Brassica</taxon>
    </lineage>
</organism>
<evidence type="ECO:0000256" key="3">
    <source>
        <dbReference type="ARBA" id="ARBA00022801"/>
    </source>
</evidence>
<accession>A0A397ZKV6</accession>
<keyword evidence="2" id="KW-0645">Protease</keyword>
<evidence type="ECO:0000259" key="6">
    <source>
        <dbReference type="PROSITE" id="PS50600"/>
    </source>
</evidence>
<evidence type="ECO:0000313" key="8">
    <source>
        <dbReference type="Proteomes" id="UP000264353"/>
    </source>
</evidence>
<evidence type="ECO:0000256" key="2">
    <source>
        <dbReference type="ARBA" id="ARBA00022670"/>
    </source>
</evidence>
<dbReference type="PANTHER" id="PTHR48449">
    <property type="entry name" value="DUF1985 DOMAIN-CONTAINING PROTEIN"/>
    <property type="match status" value="1"/>
</dbReference>
<dbReference type="Gene3D" id="3.40.395.10">
    <property type="entry name" value="Adenoviral Proteinase, Chain A"/>
    <property type="match status" value="1"/>
</dbReference>
<dbReference type="GO" id="GO:0008234">
    <property type="term" value="F:cysteine-type peptidase activity"/>
    <property type="evidence" value="ECO:0007669"/>
    <property type="project" value="InterPro"/>
</dbReference>
<comment type="similarity">
    <text evidence="1">Belongs to the peptidase C48 family.</text>
</comment>
<sequence>MVLCFKRWDYPPRLYPKVSSNLYGKIINHNFHPGHFPHVRETIGLDVWEELVNSPIGVVARLAERESMWSGRTVYYLLCRQLRVIKKEIWCLVADEAIRFSLLEFGEITGLNTGPLPTEKFDPGQYNEFWGELKVPLGMRPKLDELNAALAFCPRWSFEKRKWLGLQLLQAMGIYCLHHNSRIPFQSAIRVFDDEAMRSYPWGRTAYEVLIDSIKTLAPDGGSYTISGMKDALLIWAYESVTCFGESFGRVINNEDVPLLRWGGKRTRASFDKLLSSEIEKHGEVHDDPQLVRLITDIHSGRFVNGLWEVHGNAKGKGKGKGNGNEKKRMKGGVSPEAEPPTKKQKKVKTHNESEADAAGNESEADAAEKGSSETEGSKELELENKATLTTIVNTLDIISRKFDQVDSQLEAYELDRNRPLMDQKTIDDRVSPVVRTHQKSVISPALVDATPRPKKNLAKELEKESGVKRALDEEFGSVDKDTDMRPLDFLVISPAKATKDDKSTKDVKAAKDLAYGRGCRRTRIVKGEEADEKKKAVQADAAFKRKEKAKAKKKAAEEKEKEAEAKKKEAAAKKKLTEAKKKEAELKKKQEAVLKKQNQVGSKYKKMTPPRDGVTRCNVQPDVEDINEFALESDVENSELVRSAIIKEFREKNVRLTPKGLSTTAVSSSFDFPMVGHDGTTCMRKNVTPSSAIYDPLAHVDPALLEKLMQHIKAIPPKPPAPPGKKEHVVAYMNVLIKMSMREPTPFWSKRIALVDGWWQSSLIHDYGQFKMKPTMFMFKGNGYEDMINGRIPDHCRTNLRWYEDVDHLYGCLQTGGNHWVAYHVDLKKEKIDCYNPIFGEVTPESEQKILNSFKPLTHMIPATLSVHIPANMRPISRKKFSFRRRSKRYTPQNTQIGDCGVYSLKFVECLAFGVTFDGINDQNIQGLRMKMAASLWSV</sequence>
<keyword evidence="4" id="KW-0175">Coiled coil</keyword>
<dbReference type="SUPFAM" id="SSF54001">
    <property type="entry name" value="Cysteine proteinases"/>
    <property type="match status" value="1"/>
</dbReference>
<evidence type="ECO:0000256" key="4">
    <source>
        <dbReference type="SAM" id="Coils"/>
    </source>
</evidence>
<feature type="compositionally biased region" description="Basic and acidic residues" evidence="5">
    <location>
        <begin position="367"/>
        <end position="382"/>
    </location>
</feature>
<feature type="domain" description="Ubiquitin-like protease family profile" evidence="6">
    <location>
        <begin position="706"/>
        <end position="912"/>
    </location>
</feature>
<dbReference type="Proteomes" id="UP000264353">
    <property type="component" value="Chromosome A4"/>
</dbReference>
<dbReference type="AlphaFoldDB" id="A0A397ZKV6"/>
<protein>
    <recommendedName>
        <fullName evidence="6">Ubiquitin-like protease family profile domain-containing protein</fullName>
    </recommendedName>
</protein>
<feature type="region of interest" description="Disordered" evidence="5">
    <location>
        <begin position="314"/>
        <end position="382"/>
    </location>
</feature>
<dbReference type="Pfam" id="PF02902">
    <property type="entry name" value="Peptidase_C48"/>
    <property type="match status" value="1"/>
</dbReference>
<dbReference type="InterPro" id="IPR038765">
    <property type="entry name" value="Papain-like_cys_pep_sf"/>
</dbReference>
<dbReference type="InterPro" id="IPR015410">
    <property type="entry name" value="DUF1985"/>
</dbReference>
<gene>
    <name evidence="7" type="ORF">BRARA_D00812</name>
</gene>
<name>A0A397ZKV6_BRACM</name>